<organism evidence="4 5">
    <name type="scientific">Bacillus thermozeamaize</name>
    <dbReference type="NCBI Taxonomy" id="230954"/>
    <lineage>
        <taxon>Bacteria</taxon>
        <taxon>Bacillati</taxon>
        <taxon>Bacillota</taxon>
        <taxon>Bacilli</taxon>
        <taxon>Bacillales</taxon>
        <taxon>Bacillaceae</taxon>
        <taxon>Bacillus</taxon>
    </lineage>
</organism>
<dbReference type="InterPro" id="IPR000825">
    <property type="entry name" value="SUF_FeS_clus_asmbl_SufBD_core"/>
</dbReference>
<evidence type="ECO:0000259" key="2">
    <source>
        <dbReference type="Pfam" id="PF01458"/>
    </source>
</evidence>
<dbReference type="PANTHER" id="PTHR30508:SF1">
    <property type="entry name" value="UPF0051 PROTEIN ABCI8, CHLOROPLASTIC-RELATED"/>
    <property type="match status" value="1"/>
</dbReference>
<dbReference type="InterPro" id="IPR045595">
    <property type="entry name" value="SufBD_N"/>
</dbReference>
<dbReference type="AlphaFoldDB" id="A0A1Y3PGL0"/>
<evidence type="ECO:0000313" key="4">
    <source>
        <dbReference type="EMBL" id="OUM86460.1"/>
    </source>
</evidence>
<dbReference type="GO" id="GO:0016226">
    <property type="term" value="P:iron-sulfur cluster assembly"/>
    <property type="evidence" value="ECO:0007669"/>
    <property type="project" value="InterPro"/>
</dbReference>
<accession>A0A1Y3PGL0</accession>
<name>A0A1Y3PGL0_9BACI</name>
<evidence type="ECO:0000259" key="3">
    <source>
        <dbReference type="Pfam" id="PF19295"/>
    </source>
</evidence>
<dbReference type="InterPro" id="IPR011542">
    <property type="entry name" value="SUF_FeS_clus_asmbl_SufD"/>
</dbReference>
<evidence type="ECO:0000256" key="1">
    <source>
        <dbReference type="ARBA" id="ARBA00043967"/>
    </source>
</evidence>
<evidence type="ECO:0000313" key="5">
    <source>
        <dbReference type="Proteomes" id="UP000196475"/>
    </source>
</evidence>
<proteinExistence type="inferred from homology"/>
<dbReference type="NCBIfam" id="TIGR01981">
    <property type="entry name" value="sufD"/>
    <property type="match status" value="1"/>
</dbReference>
<feature type="domain" description="SUF system FeS cluster assembly SufBD N-terminal" evidence="3">
    <location>
        <begin position="101"/>
        <end position="171"/>
    </location>
</feature>
<dbReference type="EMBL" id="LZRT01000090">
    <property type="protein sequence ID" value="OUM86460.1"/>
    <property type="molecule type" value="Genomic_DNA"/>
</dbReference>
<comment type="similarity">
    <text evidence="1">Belongs to the iron-sulfur cluster assembly SufBD family.</text>
</comment>
<dbReference type="Pfam" id="PF19295">
    <property type="entry name" value="SufBD_N"/>
    <property type="match status" value="1"/>
</dbReference>
<dbReference type="Pfam" id="PF01458">
    <property type="entry name" value="SUFBD_core"/>
    <property type="match status" value="1"/>
</dbReference>
<reference evidence="5" key="1">
    <citation type="submission" date="2016-06" db="EMBL/GenBank/DDBJ databases">
        <authorList>
            <person name="Nascimento L."/>
            <person name="Pereira R.V."/>
            <person name="Martins L.F."/>
            <person name="Quaggio R.B."/>
            <person name="Silva A.M."/>
            <person name="Setubal J.C."/>
        </authorList>
    </citation>
    <scope>NUCLEOTIDE SEQUENCE [LARGE SCALE GENOMIC DNA]</scope>
</reference>
<dbReference type="SUPFAM" id="SSF101960">
    <property type="entry name" value="Stabilizer of iron transporter SufD"/>
    <property type="match status" value="1"/>
</dbReference>
<dbReference type="InterPro" id="IPR037284">
    <property type="entry name" value="SUF_FeS_clus_asmbl_SufBD_sf"/>
</dbReference>
<dbReference type="InterPro" id="IPR055346">
    <property type="entry name" value="Fe-S_cluster_assembly_SufBD"/>
</dbReference>
<protein>
    <submittedName>
        <fullName evidence="4">Fe-S cluster assembly protein SufD</fullName>
    </submittedName>
</protein>
<dbReference type="PANTHER" id="PTHR30508">
    <property type="entry name" value="FES CLUSTER ASSEMBLY PROTEIN SUF"/>
    <property type="match status" value="1"/>
</dbReference>
<gene>
    <name evidence="4" type="ORF">BAA01_06855</name>
</gene>
<dbReference type="Proteomes" id="UP000196475">
    <property type="component" value="Unassembled WGS sequence"/>
</dbReference>
<comment type="caution">
    <text evidence="4">The sequence shown here is derived from an EMBL/GenBank/DDBJ whole genome shotgun (WGS) entry which is preliminary data.</text>
</comment>
<feature type="domain" description="SUF system FeS cluster assembly SufBD core" evidence="2">
    <location>
        <begin position="175"/>
        <end position="407"/>
    </location>
</feature>
<sequence length="434" mass="49042">MSVDVKTVDQEWIRRFSEQRGEPRWMTEFRLNAFELAEKLPLPKVEKMRIQRWRLNGVVPSADRPFFQDSAVLPELKQEMPWLDEKLPNLLIQQDGSVSHSRLDEELQRQGVVFQSLDSALHRHEALIREHFMTEALKVDENRLTALHASLWSGGVFVYVPPNREVELPLQALFRFSGQGFGFYPHVLVIADENSSLTMVDHCFSSKQATGLHIGATEVYVKRGARVRYATVHLFNQAITDISYRRAVVAQDGQIEWILGEMNDGNTLAENNSILKGKGASSASRLIAIGTGKQQANYQSRNWHIGQHTNSEILSRGVTRDQSWLIVDGVTKIEKGARRADGRQAQSVLMLSEHSRGDANPILYIDENDVQAGHAAGVGQVSAEQLYYLMSRGIPKEEAEYLIILGFLEPVVSRIPVEGIRQQLLAVIERKLRT</sequence>